<accession>A0A382HUE8</accession>
<protein>
    <submittedName>
        <fullName evidence="1">Uncharacterized protein</fullName>
    </submittedName>
</protein>
<dbReference type="EMBL" id="UINC01063361">
    <property type="protein sequence ID" value="SVB90918.1"/>
    <property type="molecule type" value="Genomic_DNA"/>
</dbReference>
<evidence type="ECO:0000313" key="1">
    <source>
        <dbReference type="EMBL" id="SVB90918.1"/>
    </source>
</evidence>
<organism evidence="1">
    <name type="scientific">marine metagenome</name>
    <dbReference type="NCBI Taxonomy" id="408172"/>
    <lineage>
        <taxon>unclassified sequences</taxon>
        <taxon>metagenomes</taxon>
        <taxon>ecological metagenomes</taxon>
    </lineage>
</organism>
<sequence>MGLGNLEKKVYRDRRTGAKRRWMEYSKVDRWLLVRDKITDWTPVFVVFFSIV</sequence>
<dbReference type="AlphaFoldDB" id="A0A382HUE8"/>
<name>A0A382HUE8_9ZZZZ</name>
<reference evidence="1" key="1">
    <citation type="submission" date="2018-05" db="EMBL/GenBank/DDBJ databases">
        <authorList>
            <person name="Lanie J.A."/>
            <person name="Ng W.-L."/>
            <person name="Kazmierczak K.M."/>
            <person name="Andrzejewski T.M."/>
            <person name="Davidsen T.M."/>
            <person name="Wayne K.J."/>
            <person name="Tettelin H."/>
            <person name="Glass J.I."/>
            <person name="Rusch D."/>
            <person name="Podicherti R."/>
            <person name="Tsui H.-C.T."/>
            <person name="Winkler M.E."/>
        </authorList>
    </citation>
    <scope>NUCLEOTIDE SEQUENCE</scope>
</reference>
<feature type="non-terminal residue" evidence="1">
    <location>
        <position position="52"/>
    </location>
</feature>
<proteinExistence type="predicted"/>
<gene>
    <name evidence="1" type="ORF">METZ01_LOCUS243772</name>
</gene>